<name>A0A6G7EH90_9CAUL</name>
<reference evidence="2 5" key="2">
    <citation type="submission" date="2020-01" db="EMBL/GenBank/DDBJ databases">
        <authorList>
            <person name="Wang S."/>
        </authorList>
    </citation>
    <scope>NUCLEOTIDE SEQUENCE [LARGE SCALE GENOMIC DNA]</scope>
    <source>
        <strain evidence="2 5">D151-2-6</strain>
    </source>
</reference>
<evidence type="ECO:0008006" key="6">
    <source>
        <dbReference type="Google" id="ProtNLM"/>
    </source>
</evidence>
<dbReference type="EMBL" id="UXHF01000019">
    <property type="protein sequence ID" value="VDC49491.1"/>
    <property type="molecule type" value="Genomic_DNA"/>
</dbReference>
<dbReference type="SUPFAM" id="SSF53448">
    <property type="entry name" value="Nucleotide-diphospho-sugar transferases"/>
    <property type="match status" value="2"/>
</dbReference>
<accession>A0A6G7EH90</accession>
<reference evidence="3 4" key="1">
    <citation type="submission" date="2018-11" db="EMBL/GenBank/DDBJ databases">
        <authorList>
            <person name="Peiro R."/>
            <person name="Begona"/>
            <person name="Cbmso G."/>
            <person name="Lopez M."/>
            <person name="Gonzalez S."/>
            <person name="Sacristan E."/>
            <person name="Castillo E."/>
        </authorList>
    </citation>
    <scope>NUCLEOTIDE SEQUENCE [LARGE SCALE GENOMIC DNA]</scope>
    <source>
        <strain evidence="3">Brev_genome</strain>
    </source>
</reference>
<dbReference type="Proteomes" id="UP000289220">
    <property type="component" value="Unassembled WGS sequence"/>
</dbReference>
<dbReference type="GO" id="GO:0016020">
    <property type="term" value="C:membrane"/>
    <property type="evidence" value="ECO:0007669"/>
    <property type="project" value="GOC"/>
</dbReference>
<dbReference type="InterPro" id="IPR029044">
    <property type="entry name" value="Nucleotide-diphossugar_trans"/>
</dbReference>
<dbReference type="PANTHER" id="PTHR32385:SF15">
    <property type="entry name" value="INOSITOL PHOSPHOCERAMIDE MANNOSYLTRANSFERASE 1"/>
    <property type="match status" value="1"/>
</dbReference>
<gene>
    <name evidence="3" type="ORF">BREV_BREV_01275</name>
    <name evidence="2" type="ORF">GYM46_08570</name>
</gene>
<dbReference type="EMBL" id="CP048751">
    <property type="protein sequence ID" value="QIH73001.1"/>
    <property type="molecule type" value="Genomic_DNA"/>
</dbReference>
<evidence type="ECO:0000313" key="5">
    <source>
        <dbReference type="Proteomes" id="UP000501325"/>
    </source>
</evidence>
<evidence type="ECO:0000313" key="4">
    <source>
        <dbReference type="Proteomes" id="UP000289220"/>
    </source>
</evidence>
<proteinExistence type="predicted"/>
<evidence type="ECO:0000313" key="2">
    <source>
        <dbReference type="EMBL" id="QIH73001.1"/>
    </source>
</evidence>
<dbReference type="Pfam" id="PF04488">
    <property type="entry name" value="Gly_transf_sug"/>
    <property type="match status" value="2"/>
</dbReference>
<keyword evidence="1" id="KW-0808">Transferase</keyword>
<organism evidence="3 4">
    <name type="scientific">Brevundimonas mediterranea</name>
    <dbReference type="NCBI Taxonomy" id="74329"/>
    <lineage>
        <taxon>Bacteria</taxon>
        <taxon>Pseudomonadati</taxon>
        <taxon>Pseudomonadota</taxon>
        <taxon>Alphaproteobacteria</taxon>
        <taxon>Caulobacterales</taxon>
        <taxon>Caulobacteraceae</taxon>
        <taxon>Brevundimonas</taxon>
    </lineage>
</organism>
<keyword evidence="4" id="KW-1185">Reference proteome</keyword>
<dbReference type="GO" id="GO:0051999">
    <property type="term" value="P:mannosyl-inositol phosphorylceramide biosynthetic process"/>
    <property type="evidence" value="ECO:0007669"/>
    <property type="project" value="TreeGrafter"/>
</dbReference>
<evidence type="ECO:0000256" key="1">
    <source>
        <dbReference type="ARBA" id="ARBA00022679"/>
    </source>
</evidence>
<dbReference type="InterPro" id="IPR007577">
    <property type="entry name" value="GlycoTrfase_DXD_sugar-bd_CS"/>
</dbReference>
<dbReference type="Proteomes" id="UP000501325">
    <property type="component" value="Chromosome"/>
</dbReference>
<dbReference type="RefSeq" id="WP_154725872.1">
    <property type="nucleotide sequence ID" value="NZ_CP048751.1"/>
</dbReference>
<dbReference type="AlphaFoldDB" id="A0A6G7EH90"/>
<dbReference type="KEGG" id="bmed:GYM46_08570"/>
<dbReference type="PANTHER" id="PTHR32385">
    <property type="entry name" value="MANNOSYL PHOSPHORYLINOSITOL CERAMIDE SYNTHASE"/>
    <property type="match status" value="1"/>
</dbReference>
<dbReference type="GO" id="GO:0000030">
    <property type="term" value="F:mannosyltransferase activity"/>
    <property type="evidence" value="ECO:0007669"/>
    <property type="project" value="TreeGrafter"/>
</dbReference>
<protein>
    <recommendedName>
        <fullName evidence="6">Glycosyl transferase</fullName>
    </recommendedName>
</protein>
<evidence type="ECO:0000313" key="3">
    <source>
        <dbReference type="EMBL" id="VDC49491.1"/>
    </source>
</evidence>
<dbReference type="InterPro" id="IPR051706">
    <property type="entry name" value="Glycosyltransferase_domain"/>
</dbReference>
<dbReference type="Gene3D" id="3.90.550.20">
    <property type="match status" value="2"/>
</dbReference>
<sequence>MQNPRILHRVYFDDMPPYADPFGRYLDTWSREMPNYRVMHWNGTNVDLDENEWVRRAAAANSPVFLSEYYRWKALQRFGGMYLDADCEILDGARLHQLIEDVFASDEYDAAVGVEDYYNGHPTAQTVIAKPNSELVNFMVNMYETTLSGPMWHWREMRGLIGPQLMSLYFLEKGVIKTKGMMTQLDSPTVAGRVKVYPQEYFSPKFTLDGDTLRHTENTCVYHLFANLNVEMSGEERERHRKDPMLYHEYVDMLKARSGMGTPSAPEVIGKISPGEPIEITQKVPSSAVKNSRPNLKILHRIYFGFDGKPDRFQGYLQTWADQLPDFEIKLWNASNLPIDINDYVKELYTAKDHAFLTDYFRWWVLKEHGGMYLDADVEVTDGHQIRDLIEELEVADKFDAFIGIDEKEGGWYTAHSMATKPNAKIAEYMCSVYEGMGPIKAWRKKAFYLWAPQLTALYFFEKGHHVGGMGTSPHLDDPVIHAGVKIYPQDYFSPLAPKANGDKLFSLNAYTERTSLCHHFACSWHDADSAYTAHAGRVSDDGNVLLSEIAKELGVTKRPKMASPE</sequence>